<name>A0A4S8M504_DENBC</name>
<dbReference type="Gene3D" id="3.30.160.60">
    <property type="entry name" value="Classic Zinc Finger"/>
    <property type="match status" value="1"/>
</dbReference>
<dbReference type="SUPFAM" id="SSF57667">
    <property type="entry name" value="beta-beta-alpha zinc fingers"/>
    <property type="match status" value="1"/>
</dbReference>
<feature type="compositionally biased region" description="Polar residues" evidence="1">
    <location>
        <begin position="141"/>
        <end position="154"/>
    </location>
</feature>
<feature type="compositionally biased region" description="Low complexity" evidence="1">
    <location>
        <begin position="101"/>
        <end position="117"/>
    </location>
</feature>
<accession>A0A4S8M504</accession>
<feature type="region of interest" description="Disordered" evidence="1">
    <location>
        <begin position="93"/>
        <end position="117"/>
    </location>
</feature>
<evidence type="ECO:0008006" key="4">
    <source>
        <dbReference type="Google" id="ProtNLM"/>
    </source>
</evidence>
<evidence type="ECO:0000256" key="1">
    <source>
        <dbReference type="SAM" id="MobiDB-lite"/>
    </source>
</evidence>
<sequence length="278" mass="30261">MSTPLGDDQDYEAFMYAILTHGDDFGIDPSLSRPSSWNGKGSVCATALSHKRAKLTGHLPRLQMVDDPTRTMSASACGNIVMQLRDELSGISSAPSTIGFSPTTPASGASPTTPYSSNTPFFADSHTALFIKNGDERGSSGDVNQHHQTCHSTNGNEYTHLPSSLFILPALPDSPHKLPGTSLPLIVCLYLDFPHIHIWSHLGVKPFHCPEPGCRVSSTVPRTLKRHVSTVHKKPSESVKWPQADFSDYPEWPWLNSDLSTLNDMAVEVRLQTSNNGA</sequence>
<dbReference type="Proteomes" id="UP000297245">
    <property type="component" value="Unassembled WGS sequence"/>
</dbReference>
<protein>
    <recommendedName>
        <fullName evidence="4">C2H2-type domain-containing protein</fullName>
    </recommendedName>
</protein>
<dbReference type="EMBL" id="ML179162">
    <property type="protein sequence ID" value="THU97130.1"/>
    <property type="molecule type" value="Genomic_DNA"/>
</dbReference>
<organism evidence="2 3">
    <name type="scientific">Dendrothele bispora (strain CBS 962.96)</name>
    <dbReference type="NCBI Taxonomy" id="1314807"/>
    <lineage>
        <taxon>Eukaryota</taxon>
        <taxon>Fungi</taxon>
        <taxon>Dikarya</taxon>
        <taxon>Basidiomycota</taxon>
        <taxon>Agaricomycotina</taxon>
        <taxon>Agaricomycetes</taxon>
        <taxon>Agaricomycetidae</taxon>
        <taxon>Agaricales</taxon>
        <taxon>Agaricales incertae sedis</taxon>
        <taxon>Dendrothele</taxon>
    </lineage>
</organism>
<evidence type="ECO:0000313" key="3">
    <source>
        <dbReference type="Proteomes" id="UP000297245"/>
    </source>
</evidence>
<evidence type="ECO:0000313" key="2">
    <source>
        <dbReference type="EMBL" id="THU97130.1"/>
    </source>
</evidence>
<reference evidence="2 3" key="1">
    <citation type="journal article" date="2019" name="Nat. Ecol. Evol.">
        <title>Megaphylogeny resolves global patterns of mushroom evolution.</title>
        <authorList>
            <person name="Varga T."/>
            <person name="Krizsan K."/>
            <person name="Foldi C."/>
            <person name="Dima B."/>
            <person name="Sanchez-Garcia M."/>
            <person name="Sanchez-Ramirez S."/>
            <person name="Szollosi G.J."/>
            <person name="Szarkandi J.G."/>
            <person name="Papp V."/>
            <person name="Albert L."/>
            <person name="Andreopoulos W."/>
            <person name="Angelini C."/>
            <person name="Antonin V."/>
            <person name="Barry K.W."/>
            <person name="Bougher N.L."/>
            <person name="Buchanan P."/>
            <person name="Buyck B."/>
            <person name="Bense V."/>
            <person name="Catcheside P."/>
            <person name="Chovatia M."/>
            <person name="Cooper J."/>
            <person name="Damon W."/>
            <person name="Desjardin D."/>
            <person name="Finy P."/>
            <person name="Geml J."/>
            <person name="Haridas S."/>
            <person name="Hughes K."/>
            <person name="Justo A."/>
            <person name="Karasinski D."/>
            <person name="Kautmanova I."/>
            <person name="Kiss B."/>
            <person name="Kocsube S."/>
            <person name="Kotiranta H."/>
            <person name="LaButti K.M."/>
            <person name="Lechner B.E."/>
            <person name="Liimatainen K."/>
            <person name="Lipzen A."/>
            <person name="Lukacs Z."/>
            <person name="Mihaltcheva S."/>
            <person name="Morgado L.N."/>
            <person name="Niskanen T."/>
            <person name="Noordeloos M.E."/>
            <person name="Ohm R.A."/>
            <person name="Ortiz-Santana B."/>
            <person name="Ovrebo C."/>
            <person name="Racz N."/>
            <person name="Riley R."/>
            <person name="Savchenko A."/>
            <person name="Shiryaev A."/>
            <person name="Soop K."/>
            <person name="Spirin V."/>
            <person name="Szebenyi C."/>
            <person name="Tomsovsky M."/>
            <person name="Tulloss R.E."/>
            <person name="Uehling J."/>
            <person name="Grigoriev I.V."/>
            <person name="Vagvolgyi C."/>
            <person name="Papp T."/>
            <person name="Martin F.M."/>
            <person name="Miettinen O."/>
            <person name="Hibbett D.S."/>
            <person name="Nagy L.G."/>
        </authorList>
    </citation>
    <scope>NUCLEOTIDE SEQUENCE [LARGE SCALE GENOMIC DNA]</scope>
    <source>
        <strain evidence="2 3">CBS 962.96</strain>
    </source>
</reference>
<dbReference type="OrthoDB" id="6077919at2759"/>
<dbReference type="AlphaFoldDB" id="A0A4S8M504"/>
<dbReference type="InterPro" id="IPR036236">
    <property type="entry name" value="Znf_C2H2_sf"/>
</dbReference>
<gene>
    <name evidence="2" type="ORF">K435DRAFT_857932</name>
</gene>
<proteinExistence type="predicted"/>
<keyword evidence="3" id="KW-1185">Reference proteome</keyword>
<feature type="region of interest" description="Disordered" evidence="1">
    <location>
        <begin position="133"/>
        <end position="154"/>
    </location>
</feature>